<reference evidence="3 4" key="1">
    <citation type="journal article" date="2019" name="Int. J. Syst. Evol. Microbiol.">
        <title>The Global Catalogue of Microorganisms (GCM) 10K type strain sequencing project: providing services to taxonomists for standard genome sequencing and annotation.</title>
        <authorList>
            <consortium name="The Broad Institute Genomics Platform"/>
            <consortium name="The Broad Institute Genome Sequencing Center for Infectious Disease"/>
            <person name="Wu L."/>
            <person name="Ma J."/>
        </authorList>
    </citation>
    <scope>NUCLEOTIDE SEQUENCE [LARGE SCALE GENOMIC DNA]</scope>
    <source>
        <strain evidence="3 4">JCM 15921</strain>
    </source>
</reference>
<dbReference type="InterPro" id="IPR023393">
    <property type="entry name" value="START-like_dom_sf"/>
</dbReference>
<dbReference type="Proteomes" id="UP001500102">
    <property type="component" value="Unassembled WGS sequence"/>
</dbReference>
<gene>
    <name evidence="3" type="ORF">GCM10009825_12900</name>
</gene>
<dbReference type="RefSeq" id="WP_344363465.1">
    <property type="nucleotide sequence ID" value="NZ_BAAAQB010000019.1"/>
</dbReference>
<protein>
    <submittedName>
        <fullName evidence="3">SRPBCC family protein</fullName>
    </submittedName>
</protein>
<name>A0ABN2YRG1_9MICC</name>
<dbReference type="InterPro" id="IPR013538">
    <property type="entry name" value="ASHA1/2-like_C"/>
</dbReference>
<comment type="similarity">
    <text evidence="1">Belongs to the AHA1 family.</text>
</comment>
<dbReference type="EMBL" id="BAAAQB010000019">
    <property type="protein sequence ID" value="GAA2131379.1"/>
    <property type="molecule type" value="Genomic_DNA"/>
</dbReference>
<feature type="domain" description="Activator of Hsp90 ATPase homologue 1/2-like C-terminal" evidence="2">
    <location>
        <begin position="17"/>
        <end position="154"/>
    </location>
</feature>
<proteinExistence type="inferred from homology"/>
<evidence type="ECO:0000313" key="3">
    <source>
        <dbReference type="EMBL" id="GAA2131379.1"/>
    </source>
</evidence>
<accession>A0ABN2YRG1</accession>
<comment type="caution">
    <text evidence="3">The sequence shown here is derived from an EMBL/GenBank/DDBJ whole genome shotgun (WGS) entry which is preliminary data.</text>
</comment>
<sequence length="157" mass="17100">MSVPVTHASFSLERRLNAPPSRVFAAFADHASKKKWFGGPPEWYQGESSLDFREGGRETDVGGPVGSWVSTMHAIYHDIVENERIVYSYEMLLDGRRMSVSLSTVELEPDGGGTLLTLTEQGAFFTGSPESDGAQVAGRKEGTGELLDALQKYVDGN</sequence>
<keyword evidence="4" id="KW-1185">Reference proteome</keyword>
<organism evidence="3 4">
    <name type="scientific">Arthrobacter humicola</name>
    <dbReference type="NCBI Taxonomy" id="409291"/>
    <lineage>
        <taxon>Bacteria</taxon>
        <taxon>Bacillati</taxon>
        <taxon>Actinomycetota</taxon>
        <taxon>Actinomycetes</taxon>
        <taxon>Micrococcales</taxon>
        <taxon>Micrococcaceae</taxon>
        <taxon>Arthrobacter</taxon>
    </lineage>
</organism>
<evidence type="ECO:0000259" key="2">
    <source>
        <dbReference type="Pfam" id="PF08327"/>
    </source>
</evidence>
<dbReference type="Gene3D" id="3.30.530.20">
    <property type="match status" value="1"/>
</dbReference>
<dbReference type="CDD" id="cd08900">
    <property type="entry name" value="SRPBCC_CalC_Aha1-like_7"/>
    <property type="match status" value="1"/>
</dbReference>
<evidence type="ECO:0000256" key="1">
    <source>
        <dbReference type="ARBA" id="ARBA00006817"/>
    </source>
</evidence>
<dbReference type="SUPFAM" id="SSF55961">
    <property type="entry name" value="Bet v1-like"/>
    <property type="match status" value="1"/>
</dbReference>
<evidence type="ECO:0000313" key="4">
    <source>
        <dbReference type="Proteomes" id="UP001500102"/>
    </source>
</evidence>
<dbReference type="Pfam" id="PF08327">
    <property type="entry name" value="AHSA1"/>
    <property type="match status" value="1"/>
</dbReference>